<keyword evidence="4 6" id="KW-0863">Zinc-finger</keyword>
<dbReference type="InterPro" id="IPR013083">
    <property type="entry name" value="Znf_RING/FYVE/PHD"/>
</dbReference>
<evidence type="ECO:0000256" key="1">
    <source>
        <dbReference type="ARBA" id="ARBA00004496"/>
    </source>
</evidence>
<protein>
    <recommendedName>
        <fullName evidence="8">RING-type domain-containing protein</fullName>
    </recommendedName>
</protein>
<evidence type="ECO:0000259" key="8">
    <source>
        <dbReference type="PROSITE" id="PS50089"/>
    </source>
</evidence>
<evidence type="ECO:0000256" key="7">
    <source>
        <dbReference type="SAM" id="MobiDB-lite"/>
    </source>
</evidence>
<dbReference type="eggNOG" id="KOG2164">
    <property type="taxonomic scope" value="Eukaryota"/>
</dbReference>
<dbReference type="RefSeq" id="XP_500245.1">
    <property type="nucleotide sequence ID" value="XM_500245.1"/>
</dbReference>
<dbReference type="Proteomes" id="UP000182444">
    <property type="component" value="Chromosome 1A"/>
</dbReference>
<keyword evidence="2" id="KW-0963">Cytoplasm</keyword>
<dbReference type="AlphaFoldDB" id="A0A1H6PWJ9"/>
<dbReference type="GO" id="GO:0005737">
    <property type="term" value="C:cytoplasm"/>
    <property type="evidence" value="ECO:0007669"/>
    <property type="project" value="UniProtKB-SubCell"/>
</dbReference>
<organism evidence="9 11">
    <name type="scientific">Yarrowia lipolytica</name>
    <name type="common">Candida lipolytica</name>
    <dbReference type="NCBI Taxonomy" id="4952"/>
    <lineage>
        <taxon>Eukaryota</taxon>
        <taxon>Fungi</taxon>
        <taxon>Dikarya</taxon>
        <taxon>Ascomycota</taxon>
        <taxon>Saccharomycotina</taxon>
        <taxon>Dipodascomycetes</taxon>
        <taxon>Dipodascales</taxon>
        <taxon>Dipodascales incertae sedis</taxon>
        <taxon>Yarrowia</taxon>
    </lineage>
</organism>
<feature type="compositionally biased region" description="Low complexity" evidence="7">
    <location>
        <begin position="96"/>
        <end position="107"/>
    </location>
</feature>
<gene>
    <name evidence="10" type="ORF">B0I71DRAFT_128037</name>
    <name evidence="9" type="ORF">YALI1_A20453g</name>
</gene>
<dbReference type="VEuPathDB" id="FungiDB:YALI0_A19514g"/>
<feature type="compositionally biased region" description="Low complexity" evidence="7">
    <location>
        <begin position="510"/>
        <end position="526"/>
    </location>
</feature>
<dbReference type="InterPro" id="IPR001841">
    <property type="entry name" value="Znf_RING"/>
</dbReference>
<dbReference type="GeneID" id="2906270"/>
<dbReference type="InterPro" id="IPR039739">
    <property type="entry name" value="MAG2/RNF10"/>
</dbReference>
<dbReference type="VEuPathDB" id="FungiDB:YALI1_A20453g"/>
<sequence length="585" mass="65101">MSKNFNFAAPSFVPTEPKPSAGKKPAASKSKNGPPRKPKAINTPQRNNHRNRQRPVPEDTSKKDADAKRDLEEELASLAPRKGKVNISHLLEFSPPSASRHASNNHASGHHSHSPHPRRKAAIKEFDKDAYANANFSFVVKPGEFSNPDHVDMTRVVRVLVPQASDCLICLCEPTAPRMLGCGHIMCLACLKRFNTQSKECPLCLENVNNAHVKPVIFGGVDDERPTLKTGDTREWTLLGRDLHDVFAAPVTANVTQSSIPSVESPYASYSRLRIGTAHWAREMYQRELEAIFDMRKQDEYMFGDDGHFADQAVEDIMEKMELESGGDDPAAADHSLPFDLELESPPTVGGLSSPPKEFYFYAIRPNYFLAPLDIKVLKHVFGHYSMFPPSIKPRIEHVEHTSVTIDLRKRSKYLANLPVGAEIGFVECDWRHVLPKDKLAPFAEELKQRFRRHKNQERRDDRNKRLAEQRDHVEFDTYIEQRGFSSPPLGASAPFGSSPISSLDPVLGETAPTSSGETPSPSGSAQKKTVWGKAVNWTSDPVAPHDSEENGWGDIAKALEAAEAESGTRKKGKKKLVLVSRNAF</sequence>
<reference evidence="10 12" key="2">
    <citation type="submission" date="2018-07" db="EMBL/GenBank/DDBJ databases">
        <title>Draft Genome Assemblies for Five Robust Yarrowia lipolytica Strains Exhibiting High Lipid Production and Pentose Sugar Utilization and Sugar Alcohol Secretion from Undetoxified Lignocellulosic Biomass Hydrolysates.</title>
        <authorList>
            <consortium name="DOE Joint Genome Institute"/>
            <person name="Walker C."/>
            <person name="Ryu S."/>
            <person name="Na H."/>
            <person name="Zane M."/>
            <person name="LaButti K."/>
            <person name="Lipzen A."/>
            <person name="Haridas S."/>
            <person name="Barry K."/>
            <person name="Grigoriev I.V."/>
            <person name="Quarterman J."/>
            <person name="Slininger P."/>
            <person name="Dien B."/>
            <person name="Trinh C.T."/>
        </authorList>
    </citation>
    <scope>NUCLEOTIDE SEQUENCE [LARGE SCALE GENOMIC DNA]</scope>
    <source>
        <strain evidence="10 12">YB392</strain>
    </source>
</reference>
<comment type="subcellular location">
    <subcellularLocation>
        <location evidence="1">Cytoplasm</location>
    </subcellularLocation>
</comment>
<dbReference type="Gene3D" id="3.30.40.10">
    <property type="entry name" value="Zinc/RING finger domain, C3HC4 (zinc finger)"/>
    <property type="match status" value="1"/>
</dbReference>
<evidence type="ECO:0000313" key="10">
    <source>
        <dbReference type="EMBL" id="RDW28060.1"/>
    </source>
</evidence>
<feature type="domain" description="RING-type" evidence="8">
    <location>
        <begin position="167"/>
        <end position="204"/>
    </location>
</feature>
<dbReference type="GO" id="GO:0045944">
    <property type="term" value="P:positive regulation of transcription by RNA polymerase II"/>
    <property type="evidence" value="ECO:0007669"/>
    <property type="project" value="TreeGrafter"/>
</dbReference>
<dbReference type="PANTHER" id="PTHR12983:SF9">
    <property type="entry name" value="E3 UBIQUITIN-PROTEIN LIGASE RNF10"/>
    <property type="match status" value="1"/>
</dbReference>
<dbReference type="Proteomes" id="UP000256601">
    <property type="component" value="Unassembled WGS sequence"/>
</dbReference>
<dbReference type="OrthoDB" id="302966at2759"/>
<evidence type="ECO:0000256" key="3">
    <source>
        <dbReference type="ARBA" id="ARBA00022723"/>
    </source>
</evidence>
<dbReference type="GO" id="GO:0000976">
    <property type="term" value="F:transcription cis-regulatory region binding"/>
    <property type="evidence" value="ECO:0007669"/>
    <property type="project" value="TreeGrafter"/>
</dbReference>
<dbReference type="PROSITE" id="PS00518">
    <property type="entry name" value="ZF_RING_1"/>
    <property type="match status" value="1"/>
</dbReference>
<dbReference type="EMBL" id="CP017553">
    <property type="protein sequence ID" value="AOW00888.1"/>
    <property type="molecule type" value="Genomic_DNA"/>
</dbReference>
<dbReference type="OMA" id="PRWKKCP"/>
<dbReference type="EMBL" id="KZ858956">
    <property type="protein sequence ID" value="RDW28060.1"/>
    <property type="molecule type" value="Genomic_DNA"/>
</dbReference>
<keyword evidence="3" id="KW-0479">Metal-binding</keyword>
<evidence type="ECO:0000313" key="11">
    <source>
        <dbReference type="Proteomes" id="UP000182444"/>
    </source>
</evidence>
<feature type="region of interest" description="Disordered" evidence="7">
    <location>
        <begin position="95"/>
        <end position="119"/>
    </location>
</feature>
<dbReference type="GO" id="GO:0008270">
    <property type="term" value="F:zinc ion binding"/>
    <property type="evidence" value="ECO:0007669"/>
    <property type="project" value="UniProtKB-KW"/>
</dbReference>
<proteinExistence type="predicted"/>
<dbReference type="InterPro" id="IPR017907">
    <property type="entry name" value="Znf_RING_CS"/>
</dbReference>
<accession>A0A1H6PWJ9</accession>
<evidence type="ECO:0000256" key="5">
    <source>
        <dbReference type="ARBA" id="ARBA00022833"/>
    </source>
</evidence>
<feature type="region of interest" description="Disordered" evidence="7">
    <location>
        <begin position="485"/>
        <end position="551"/>
    </location>
</feature>
<dbReference type="Pfam" id="PF13920">
    <property type="entry name" value="zf-C3HC4_3"/>
    <property type="match status" value="1"/>
</dbReference>
<keyword evidence="5" id="KW-0862">Zinc</keyword>
<name>A0A1H6PWJ9_YARLL</name>
<dbReference type="SUPFAM" id="SSF57850">
    <property type="entry name" value="RING/U-box"/>
    <property type="match status" value="1"/>
</dbReference>
<evidence type="ECO:0000256" key="4">
    <source>
        <dbReference type="ARBA" id="ARBA00022771"/>
    </source>
</evidence>
<evidence type="ECO:0000313" key="12">
    <source>
        <dbReference type="Proteomes" id="UP000256601"/>
    </source>
</evidence>
<evidence type="ECO:0000313" key="9">
    <source>
        <dbReference type="EMBL" id="AOW00888.1"/>
    </source>
</evidence>
<evidence type="ECO:0000256" key="2">
    <source>
        <dbReference type="ARBA" id="ARBA00022490"/>
    </source>
</evidence>
<evidence type="ECO:0000256" key="6">
    <source>
        <dbReference type="PROSITE-ProRule" id="PRU00175"/>
    </source>
</evidence>
<dbReference type="KEGG" id="yli:2906270"/>
<feature type="compositionally biased region" description="Basic residues" evidence="7">
    <location>
        <begin position="108"/>
        <end position="119"/>
    </location>
</feature>
<dbReference type="PANTHER" id="PTHR12983">
    <property type="entry name" value="RING FINGER 10 FAMILY MEMBER"/>
    <property type="match status" value="1"/>
</dbReference>
<feature type="compositionally biased region" description="Low complexity" evidence="7">
    <location>
        <begin position="18"/>
        <end position="33"/>
    </location>
</feature>
<dbReference type="PROSITE" id="PS50089">
    <property type="entry name" value="ZF_RING_2"/>
    <property type="match status" value="1"/>
</dbReference>
<feature type="region of interest" description="Disordered" evidence="7">
    <location>
        <begin position="1"/>
        <end position="68"/>
    </location>
</feature>
<feature type="compositionally biased region" description="Basic and acidic residues" evidence="7">
    <location>
        <begin position="55"/>
        <end position="68"/>
    </location>
</feature>
<reference evidence="9 11" key="1">
    <citation type="journal article" date="2016" name="PLoS ONE">
        <title>Sequence Assembly of Yarrowia lipolytica Strain W29/CLIB89 Shows Transposable Element Diversity.</title>
        <authorList>
            <person name="Magnan C."/>
            <person name="Yu J."/>
            <person name="Chang I."/>
            <person name="Jahn E."/>
            <person name="Kanomata Y."/>
            <person name="Wu J."/>
            <person name="Zeller M."/>
            <person name="Oakes M."/>
            <person name="Baldi P."/>
            <person name="Sandmeyer S."/>
        </authorList>
    </citation>
    <scope>NUCLEOTIDE SEQUENCE [LARGE SCALE GENOMIC DNA]</scope>
    <source>
        <strain evidence="9">CLIB89</strain>
        <strain evidence="11">CLIB89(W29)</strain>
    </source>
</reference>
<dbReference type="SMART" id="SM00184">
    <property type="entry name" value="RING"/>
    <property type="match status" value="1"/>
</dbReference>